<evidence type="ECO:0000256" key="1">
    <source>
        <dbReference type="ARBA" id="ARBA00009941"/>
    </source>
</evidence>
<dbReference type="AlphaFoldDB" id="A0A9K3IPX4"/>
<dbReference type="EMBL" id="MNCJ02000321">
    <property type="protein sequence ID" value="KAF5800637.1"/>
    <property type="molecule type" value="Genomic_DNA"/>
</dbReference>
<comment type="caution">
    <text evidence="3">The sequence shown here is derived from an EMBL/GenBank/DDBJ whole genome shotgun (WGS) entry which is preliminary data.</text>
</comment>
<reference evidence="3" key="1">
    <citation type="journal article" date="2017" name="Nature">
        <title>The sunflower genome provides insights into oil metabolism, flowering and Asterid evolution.</title>
        <authorList>
            <person name="Badouin H."/>
            <person name="Gouzy J."/>
            <person name="Grassa C.J."/>
            <person name="Murat F."/>
            <person name="Staton S.E."/>
            <person name="Cottret L."/>
            <person name="Lelandais-Briere C."/>
            <person name="Owens G.L."/>
            <person name="Carrere S."/>
            <person name="Mayjonade B."/>
            <person name="Legrand L."/>
            <person name="Gill N."/>
            <person name="Kane N.C."/>
            <person name="Bowers J.E."/>
            <person name="Hubner S."/>
            <person name="Bellec A."/>
            <person name="Berard A."/>
            <person name="Berges H."/>
            <person name="Blanchet N."/>
            <person name="Boniface M.C."/>
            <person name="Brunel D."/>
            <person name="Catrice O."/>
            <person name="Chaidir N."/>
            <person name="Claudel C."/>
            <person name="Donnadieu C."/>
            <person name="Faraut T."/>
            <person name="Fievet G."/>
            <person name="Helmstetter N."/>
            <person name="King M."/>
            <person name="Knapp S.J."/>
            <person name="Lai Z."/>
            <person name="Le Paslier M.C."/>
            <person name="Lippi Y."/>
            <person name="Lorenzon L."/>
            <person name="Mandel J.R."/>
            <person name="Marage G."/>
            <person name="Marchand G."/>
            <person name="Marquand E."/>
            <person name="Bret-Mestries E."/>
            <person name="Morien E."/>
            <person name="Nambeesan S."/>
            <person name="Nguyen T."/>
            <person name="Pegot-Espagnet P."/>
            <person name="Pouilly N."/>
            <person name="Raftis F."/>
            <person name="Sallet E."/>
            <person name="Schiex T."/>
            <person name="Thomas J."/>
            <person name="Vandecasteele C."/>
            <person name="Vares D."/>
            <person name="Vear F."/>
            <person name="Vautrin S."/>
            <person name="Crespi M."/>
            <person name="Mangin B."/>
            <person name="Burke J.M."/>
            <person name="Salse J."/>
            <person name="Munos S."/>
            <person name="Vincourt P."/>
            <person name="Rieseberg L.H."/>
            <person name="Langlade N.B."/>
        </authorList>
    </citation>
    <scope>NUCLEOTIDE SEQUENCE</scope>
    <source>
        <tissue evidence="3">Leaves</tissue>
    </source>
</reference>
<keyword evidence="3" id="KW-0378">Hydrolase</keyword>
<dbReference type="InterPro" id="IPR001096">
    <property type="entry name" value="Peptidase_C13"/>
</dbReference>
<dbReference type="Gramene" id="mRNA:HanXRQr2_Chr06g0239031">
    <property type="protein sequence ID" value="CDS:HanXRQr2_Chr06g0239031.1"/>
    <property type="gene ID" value="HanXRQr2_Chr06g0239031"/>
</dbReference>
<evidence type="ECO:0000256" key="2">
    <source>
        <dbReference type="SAM" id="SignalP"/>
    </source>
</evidence>
<comment type="similarity">
    <text evidence="1">Belongs to the peptidase C13 family.</text>
</comment>
<dbReference type="PANTHER" id="PTHR12000">
    <property type="entry name" value="HEMOGLOBINASE FAMILY MEMBER"/>
    <property type="match status" value="1"/>
</dbReference>
<dbReference type="Gene3D" id="3.40.50.1460">
    <property type="match status" value="1"/>
</dbReference>
<sequence length="73" mass="7960">MTVSHIICLILGLVTVSYGSKGSGDRQQLWDPLIRSPVDLEADVDENMTNGTRWAVLVAGSKGFGNYRHQVSV</sequence>
<gene>
    <name evidence="3" type="ORF">HanXRQr2_Chr06g0239031</name>
</gene>
<keyword evidence="4" id="KW-1185">Reference proteome</keyword>
<dbReference type="GO" id="GO:0004197">
    <property type="term" value="F:cysteine-type endopeptidase activity"/>
    <property type="evidence" value="ECO:0007669"/>
    <property type="project" value="UniProtKB-EC"/>
</dbReference>
<keyword evidence="2" id="KW-0732">Signal</keyword>
<feature type="signal peptide" evidence="2">
    <location>
        <begin position="1"/>
        <end position="19"/>
    </location>
</feature>
<reference evidence="3" key="2">
    <citation type="submission" date="2020-06" db="EMBL/GenBank/DDBJ databases">
        <title>Helianthus annuus Genome sequencing and assembly Release 2.</title>
        <authorList>
            <person name="Gouzy J."/>
            <person name="Langlade N."/>
            <person name="Munos S."/>
        </authorList>
    </citation>
    <scope>NUCLEOTIDE SEQUENCE</scope>
    <source>
        <tissue evidence="3">Leaves</tissue>
    </source>
</reference>
<organism evidence="3 4">
    <name type="scientific">Helianthus annuus</name>
    <name type="common">Common sunflower</name>
    <dbReference type="NCBI Taxonomy" id="4232"/>
    <lineage>
        <taxon>Eukaryota</taxon>
        <taxon>Viridiplantae</taxon>
        <taxon>Streptophyta</taxon>
        <taxon>Embryophyta</taxon>
        <taxon>Tracheophyta</taxon>
        <taxon>Spermatophyta</taxon>
        <taxon>Magnoliopsida</taxon>
        <taxon>eudicotyledons</taxon>
        <taxon>Gunneridae</taxon>
        <taxon>Pentapetalae</taxon>
        <taxon>asterids</taxon>
        <taxon>campanulids</taxon>
        <taxon>Asterales</taxon>
        <taxon>Asteraceae</taxon>
        <taxon>Asteroideae</taxon>
        <taxon>Heliantheae alliance</taxon>
        <taxon>Heliantheae</taxon>
        <taxon>Helianthus</taxon>
    </lineage>
</organism>
<proteinExistence type="inferred from homology"/>
<name>A0A9K3IPX4_HELAN</name>
<dbReference type="GO" id="GO:0006508">
    <property type="term" value="P:proteolysis"/>
    <property type="evidence" value="ECO:0007669"/>
    <property type="project" value="InterPro"/>
</dbReference>
<evidence type="ECO:0000313" key="3">
    <source>
        <dbReference type="EMBL" id="KAF5800637.1"/>
    </source>
</evidence>
<dbReference type="EC" id="3.4.22.34" evidence="3"/>
<feature type="chain" id="PRO_5039888792" evidence="2">
    <location>
        <begin position="20"/>
        <end position="73"/>
    </location>
</feature>
<dbReference type="PANTHER" id="PTHR12000:SF42">
    <property type="entry name" value="LEGUMAIN"/>
    <property type="match status" value="1"/>
</dbReference>
<dbReference type="Proteomes" id="UP000215914">
    <property type="component" value="Unassembled WGS sequence"/>
</dbReference>
<evidence type="ECO:0000313" key="4">
    <source>
        <dbReference type="Proteomes" id="UP000215914"/>
    </source>
</evidence>
<accession>A0A9K3IPX4</accession>
<protein>
    <submittedName>
        <fullName evidence="3">Legumain protein</fullName>
        <ecNumber evidence="3">3.4.22.34</ecNumber>
    </submittedName>
</protein>